<keyword evidence="2" id="KW-0812">Transmembrane</keyword>
<proteinExistence type="predicted"/>
<dbReference type="EMBL" id="FMZE01000001">
    <property type="protein sequence ID" value="SDC26005.1"/>
    <property type="molecule type" value="Genomic_DNA"/>
</dbReference>
<feature type="transmembrane region" description="Helical" evidence="2">
    <location>
        <begin position="119"/>
        <end position="135"/>
    </location>
</feature>
<dbReference type="Pfam" id="PF13490">
    <property type="entry name" value="zf-HC2"/>
    <property type="match status" value="1"/>
</dbReference>
<evidence type="ECO:0000256" key="2">
    <source>
        <dbReference type="SAM" id="Phobius"/>
    </source>
</evidence>
<feature type="transmembrane region" description="Helical" evidence="2">
    <location>
        <begin position="169"/>
        <end position="188"/>
    </location>
</feature>
<evidence type="ECO:0000256" key="1">
    <source>
        <dbReference type="SAM" id="MobiDB-lite"/>
    </source>
</evidence>
<keyword evidence="2" id="KW-1133">Transmembrane helix</keyword>
<feature type="transmembrane region" description="Helical" evidence="2">
    <location>
        <begin position="81"/>
        <end position="99"/>
    </location>
</feature>
<feature type="domain" description="Putative zinc-finger" evidence="3">
    <location>
        <begin position="3"/>
        <end position="37"/>
    </location>
</feature>
<dbReference type="STRING" id="530584.SAMN05421630_1011025"/>
<evidence type="ECO:0000313" key="5">
    <source>
        <dbReference type="Proteomes" id="UP000199494"/>
    </source>
</evidence>
<evidence type="ECO:0000259" key="3">
    <source>
        <dbReference type="Pfam" id="PF13490"/>
    </source>
</evidence>
<name>A0A222VPM5_9PSEU</name>
<dbReference type="AlphaFoldDB" id="A0A222VPM5"/>
<reference evidence="4 5" key="1">
    <citation type="submission" date="2016-10" db="EMBL/GenBank/DDBJ databases">
        <authorList>
            <person name="de Groot N.N."/>
        </authorList>
    </citation>
    <scope>NUCLEOTIDE SEQUENCE [LARGE SCALE GENOMIC DNA]</scope>
    <source>
        <strain evidence="4 5">CGMCC 4.5506</strain>
    </source>
</reference>
<sequence length="242" mass="25698">MDCSDYREALSARLDNEEEHLDQGSVDRHLGCCVSCRLWWEQAGRLHRGMRLASAPSVPDLTDRIVAAAPLPRRDRWGLRLALTVVALLQASLGFAQLLGVDATHAEHAVAATHLGNESAAWNLAIGIGLLWAALRPTSAGGLLPALTGFAVVLAVVSASDLFGGLVTGARVVSHGIMLAGVVLLFFVHRQHKTNDPSPVADAEPAWPNPEPASPRDNLARTLRSARGSRSARGPVAKRDAA</sequence>
<gene>
    <name evidence="4" type="ORF">SAMN05421630_1011025</name>
</gene>
<keyword evidence="2" id="KW-0472">Membrane</keyword>
<protein>
    <submittedName>
        <fullName evidence="4">Predicted anti-sigma-YlaC factor YlaD, contains Zn-finger domain</fullName>
    </submittedName>
</protein>
<feature type="transmembrane region" description="Helical" evidence="2">
    <location>
        <begin position="142"/>
        <end position="163"/>
    </location>
</feature>
<keyword evidence="5" id="KW-1185">Reference proteome</keyword>
<feature type="compositionally biased region" description="Low complexity" evidence="1">
    <location>
        <begin position="220"/>
        <end position="234"/>
    </location>
</feature>
<evidence type="ECO:0000313" key="4">
    <source>
        <dbReference type="EMBL" id="SDC26005.1"/>
    </source>
</evidence>
<accession>A0A222VPM5</accession>
<feature type="region of interest" description="Disordered" evidence="1">
    <location>
        <begin position="197"/>
        <end position="242"/>
    </location>
</feature>
<dbReference type="InterPro" id="IPR027383">
    <property type="entry name" value="Znf_put"/>
</dbReference>
<dbReference type="Proteomes" id="UP000199494">
    <property type="component" value="Unassembled WGS sequence"/>
</dbReference>
<organism evidence="4 5">
    <name type="scientific">Prauserella marina</name>
    <dbReference type="NCBI Taxonomy" id="530584"/>
    <lineage>
        <taxon>Bacteria</taxon>
        <taxon>Bacillati</taxon>
        <taxon>Actinomycetota</taxon>
        <taxon>Actinomycetes</taxon>
        <taxon>Pseudonocardiales</taxon>
        <taxon>Pseudonocardiaceae</taxon>
        <taxon>Prauserella</taxon>
    </lineage>
</organism>
<dbReference type="KEGG" id="pmad:BAY61_13210"/>